<name>A0A2G9G0Q8_9LAMI</name>
<reference evidence="3" key="1">
    <citation type="journal article" date="2018" name="Gigascience">
        <title>Genome assembly of the Pink Ipe (Handroanthus impetiginosus, Bignoniaceae), a highly valued, ecologically keystone Neotropical timber forest tree.</title>
        <authorList>
            <person name="Silva-Junior O.B."/>
            <person name="Grattapaglia D."/>
            <person name="Novaes E."/>
            <person name="Collevatti R.G."/>
        </authorList>
    </citation>
    <scope>NUCLEOTIDE SEQUENCE [LARGE SCALE GENOMIC DNA]</scope>
    <source>
        <strain evidence="3">cv. UFG-1</strain>
    </source>
</reference>
<comment type="caution">
    <text evidence="2">The sequence shown here is derived from an EMBL/GenBank/DDBJ whole genome shotgun (WGS) entry which is preliminary data.</text>
</comment>
<dbReference type="OrthoDB" id="1894296at2759"/>
<accession>A0A2G9G0Q8</accession>
<dbReference type="STRING" id="429701.A0A2G9G0Q8"/>
<organism evidence="2 3">
    <name type="scientific">Handroanthus impetiginosus</name>
    <dbReference type="NCBI Taxonomy" id="429701"/>
    <lineage>
        <taxon>Eukaryota</taxon>
        <taxon>Viridiplantae</taxon>
        <taxon>Streptophyta</taxon>
        <taxon>Embryophyta</taxon>
        <taxon>Tracheophyta</taxon>
        <taxon>Spermatophyta</taxon>
        <taxon>Magnoliopsida</taxon>
        <taxon>eudicotyledons</taxon>
        <taxon>Gunneridae</taxon>
        <taxon>Pentapetalae</taxon>
        <taxon>asterids</taxon>
        <taxon>lamiids</taxon>
        <taxon>Lamiales</taxon>
        <taxon>Bignoniaceae</taxon>
        <taxon>Crescentiina</taxon>
        <taxon>Tabebuia alliance</taxon>
        <taxon>Handroanthus</taxon>
    </lineage>
</organism>
<sequence>MTEGSASSLDLESIELRHDEAVLSPEDVAWADSCFIKDPDISGSGWDSLRYALLETFSVQDHSSPNKSNNSLEHASMEIPSSEDANDIRISDEPVDSIAATTEEAEPNNDNPLNQEKTDDFWSSHRMEDIFLPTYNESLRNLGLSESELDFVFEEVELEQSTEDIFKIWDLDIPPEEDELIKQLNKALTESSLKRSEDWKGLQDESLDDLISGIAELALGADSD</sequence>
<evidence type="ECO:0000313" key="2">
    <source>
        <dbReference type="EMBL" id="PIM98880.1"/>
    </source>
</evidence>
<proteinExistence type="predicted"/>
<evidence type="ECO:0000313" key="3">
    <source>
        <dbReference type="Proteomes" id="UP000231279"/>
    </source>
</evidence>
<feature type="compositionally biased region" description="Polar residues" evidence="1">
    <location>
        <begin position="60"/>
        <end position="73"/>
    </location>
</feature>
<gene>
    <name evidence="2" type="ORF">CDL12_28636</name>
</gene>
<evidence type="ECO:0000256" key="1">
    <source>
        <dbReference type="SAM" id="MobiDB-lite"/>
    </source>
</evidence>
<feature type="region of interest" description="Disordered" evidence="1">
    <location>
        <begin position="60"/>
        <end position="88"/>
    </location>
</feature>
<dbReference type="AlphaFoldDB" id="A0A2G9G0Q8"/>
<keyword evidence="3" id="KW-1185">Reference proteome</keyword>
<protein>
    <submittedName>
        <fullName evidence="2">Uncharacterized protein</fullName>
    </submittedName>
</protein>
<dbReference type="PANTHER" id="PTHR36388:SF1">
    <property type="entry name" value="OS02G0469000 PROTEIN"/>
    <property type="match status" value="1"/>
</dbReference>
<dbReference type="EMBL" id="NKXS01008001">
    <property type="protein sequence ID" value="PIM98880.1"/>
    <property type="molecule type" value="Genomic_DNA"/>
</dbReference>
<dbReference type="Proteomes" id="UP000231279">
    <property type="component" value="Unassembled WGS sequence"/>
</dbReference>
<dbReference type="PANTHER" id="PTHR36388">
    <property type="entry name" value="OS02G0469000 PROTEIN"/>
    <property type="match status" value="1"/>
</dbReference>